<dbReference type="Pfam" id="PF19190">
    <property type="entry name" value="BACON_2"/>
    <property type="match status" value="1"/>
</dbReference>
<dbReference type="Gene3D" id="2.60.40.10">
    <property type="entry name" value="Immunoglobulins"/>
    <property type="match status" value="2"/>
</dbReference>
<dbReference type="Pfam" id="PF13004">
    <property type="entry name" value="BACON"/>
    <property type="match status" value="1"/>
</dbReference>
<gene>
    <name evidence="4" type="ORF">H6D15_09780</name>
</gene>
<dbReference type="RefSeq" id="WP_204972100.1">
    <property type="nucleotide sequence ID" value="NZ_JAAZTS010000014.1"/>
</dbReference>
<keyword evidence="1" id="KW-0732">Signal</keyword>
<feature type="signal peptide" evidence="1">
    <location>
        <begin position="1"/>
        <end position="22"/>
    </location>
</feature>
<dbReference type="Gene3D" id="3.40.390.10">
    <property type="entry name" value="Collagenase (Catalytic Domain)"/>
    <property type="match status" value="1"/>
</dbReference>
<evidence type="ECO:0000259" key="2">
    <source>
        <dbReference type="Pfam" id="PF13004"/>
    </source>
</evidence>
<dbReference type="InterPro" id="IPR024079">
    <property type="entry name" value="MetalloPept_cat_dom_sf"/>
</dbReference>
<feature type="chain" id="PRO_5041375596" description="BACON domain-containing protein" evidence="1">
    <location>
        <begin position="23"/>
        <end position="576"/>
    </location>
</feature>
<dbReference type="Proteomes" id="UP000698924">
    <property type="component" value="Unassembled WGS sequence"/>
</dbReference>
<dbReference type="InterPro" id="IPR019026">
    <property type="entry name" value="Peptidase_M64_IgA"/>
</dbReference>
<dbReference type="AlphaFoldDB" id="A0AA41DBN9"/>
<dbReference type="CDD" id="cd14948">
    <property type="entry name" value="BACON"/>
    <property type="match status" value="1"/>
</dbReference>
<evidence type="ECO:0000313" key="4">
    <source>
        <dbReference type="EMBL" id="MBM6857882.1"/>
    </source>
</evidence>
<evidence type="ECO:0000313" key="5">
    <source>
        <dbReference type="Proteomes" id="UP000698924"/>
    </source>
</evidence>
<dbReference type="InterPro" id="IPR024361">
    <property type="entry name" value="BACON"/>
</dbReference>
<organism evidence="4 5">
    <name type="scientific">Caecibacteroides pullorum</name>
    <dbReference type="NCBI Taxonomy" id="2725562"/>
    <lineage>
        <taxon>Bacteria</taxon>
        <taxon>Pseudomonadati</taxon>
        <taxon>Bacteroidota</taxon>
        <taxon>Bacteroidia</taxon>
        <taxon>Bacteroidales</taxon>
        <taxon>Bacteroidaceae</taxon>
        <taxon>Caecibacteroides</taxon>
    </lineage>
</organism>
<feature type="domain" description="BACON" evidence="3">
    <location>
        <begin position="40"/>
        <end position="121"/>
    </location>
</feature>
<dbReference type="GO" id="GO:0008237">
    <property type="term" value="F:metallopeptidase activity"/>
    <property type="evidence" value="ECO:0007669"/>
    <property type="project" value="InterPro"/>
</dbReference>
<proteinExistence type="predicted"/>
<reference evidence="4 5" key="1">
    <citation type="journal article" date="2021" name="Sci. Rep.">
        <title>The distribution of antibiotic resistance genes in chicken gut microbiota commensals.</title>
        <authorList>
            <person name="Juricova H."/>
            <person name="Matiasovicova J."/>
            <person name="Kubasova T."/>
            <person name="Cejkova D."/>
            <person name="Rychlik I."/>
        </authorList>
    </citation>
    <scope>NUCLEOTIDE SEQUENCE [LARGE SCALE GENOMIC DNA]</scope>
    <source>
        <strain evidence="4 5">An421</strain>
    </source>
</reference>
<accession>A0AA41DBN9</accession>
<dbReference type="Pfam" id="PF09471">
    <property type="entry name" value="Peptidase_M64"/>
    <property type="match status" value="1"/>
</dbReference>
<keyword evidence="5" id="KW-1185">Reference proteome</keyword>
<dbReference type="PROSITE" id="PS51257">
    <property type="entry name" value="PROKAR_LIPOPROTEIN"/>
    <property type="match status" value="1"/>
</dbReference>
<comment type="caution">
    <text evidence="4">The sequence shown here is derived from an EMBL/GenBank/DDBJ whole genome shotgun (WGS) entry which is preliminary data.</text>
</comment>
<dbReference type="InterPro" id="IPR013783">
    <property type="entry name" value="Ig-like_fold"/>
</dbReference>
<feature type="domain" description="BACON" evidence="2">
    <location>
        <begin position="158"/>
        <end position="223"/>
    </location>
</feature>
<dbReference type="EMBL" id="JACJMO010000014">
    <property type="protein sequence ID" value="MBM6857882.1"/>
    <property type="molecule type" value="Genomic_DNA"/>
</dbReference>
<name>A0AA41DBN9_9BACT</name>
<evidence type="ECO:0000256" key="1">
    <source>
        <dbReference type="SAM" id="SignalP"/>
    </source>
</evidence>
<protein>
    <recommendedName>
        <fullName evidence="2 3">BACON domain-containing protein</fullName>
    </recommendedName>
</protein>
<evidence type="ECO:0000259" key="3">
    <source>
        <dbReference type="Pfam" id="PF19190"/>
    </source>
</evidence>
<sequence>MKSMKNKILFFLLLLGSVFLTACSDEDNPTQSEIKIITTEEQLILDSKTNARITIDFTSTHDWKASTDASWAVITPTSGKAGTASIGILAKEENRTGEVRTGLLTLSCGEATAQVTFTQAAMDVLNIEQTVYDLSADEQEISIKFATNIQNGKITLKAEDNYSWITPKENTLTRAIQEGEITLKIQANERRVARNAKLKIQVVNINDENQILMESATININQKEAPVGTSSDLTTQDKKVILIQEHTEGNGIPLIFLGDGFLDTDISNGYYRQAMEKGIENFFTEEPIKSLRSYFDIWMVTAVSLNNAFGNQFNTKFSCRLEGGGSTLIEGNHSKVQEYAMEVPTLKENPELFNEATCIVILNTEEYAGTCYFGFNDGVKTINLAIGYCPMIYGMEDDMFRRVLCHECIGHGFSKLMDEYSYQEMGRIPTSEITDTQKMQEMGWAANVDFTNDRNAVLWSKFLKDSRYQGKDNYGETLGIYEGACTYWSGAYRPTTESMMRSNMHGFNAPSREAIYKRVMSTAYGKEWEYNYEEFVAFDQAHLPMPTEATTRATYKEATRPFSLPVFTNMTIRFAY</sequence>